<evidence type="ECO:0000313" key="2">
    <source>
        <dbReference type="EMBL" id="KAJ3180955.1"/>
    </source>
</evidence>
<keyword evidence="1" id="KW-0812">Transmembrane</keyword>
<gene>
    <name evidence="2" type="ORF">HDU87_001603</name>
</gene>
<keyword evidence="1" id="KW-0472">Membrane</keyword>
<evidence type="ECO:0000313" key="3">
    <source>
        <dbReference type="Proteomes" id="UP001212152"/>
    </source>
</evidence>
<dbReference type="AlphaFoldDB" id="A0AAD5TMD9"/>
<protein>
    <submittedName>
        <fullName evidence="2">Uncharacterized protein</fullName>
    </submittedName>
</protein>
<feature type="transmembrane region" description="Helical" evidence="1">
    <location>
        <begin position="54"/>
        <end position="74"/>
    </location>
</feature>
<reference evidence="2" key="1">
    <citation type="submission" date="2020-05" db="EMBL/GenBank/DDBJ databases">
        <title>Phylogenomic resolution of chytrid fungi.</title>
        <authorList>
            <person name="Stajich J.E."/>
            <person name="Amses K."/>
            <person name="Simmons R."/>
            <person name="Seto K."/>
            <person name="Myers J."/>
            <person name="Bonds A."/>
            <person name="Quandt C.A."/>
            <person name="Barry K."/>
            <person name="Liu P."/>
            <person name="Grigoriev I."/>
            <person name="Longcore J.E."/>
            <person name="James T.Y."/>
        </authorList>
    </citation>
    <scope>NUCLEOTIDE SEQUENCE</scope>
    <source>
        <strain evidence="2">JEL0379</strain>
    </source>
</reference>
<evidence type="ECO:0000256" key="1">
    <source>
        <dbReference type="SAM" id="Phobius"/>
    </source>
</evidence>
<comment type="caution">
    <text evidence="2">The sequence shown here is derived from an EMBL/GenBank/DDBJ whole genome shotgun (WGS) entry which is preliminary data.</text>
</comment>
<accession>A0AAD5TMD9</accession>
<keyword evidence="3" id="KW-1185">Reference proteome</keyword>
<feature type="transmembrane region" description="Helical" evidence="1">
    <location>
        <begin position="80"/>
        <end position="108"/>
    </location>
</feature>
<sequence>MHSVESLALATGLWLFGGQIIQIAEEGRKALKATGNTLDVKLSRSILKLKVTRFAAVSSLAWNGVILTAFAFRHEAIFQILWWSICQCAIGFVGVTSLFAISQVVMIWAEFNPKRAQPDTFDILRTIHTQQESRVTVTRITGAKTAGASAEKTVIPAGV</sequence>
<proteinExistence type="predicted"/>
<dbReference type="Proteomes" id="UP001212152">
    <property type="component" value="Unassembled WGS sequence"/>
</dbReference>
<dbReference type="EMBL" id="JADGJQ010000014">
    <property type="protein sequence ID" value="KAJ3180955.1"/>
    <property type="molecule type" value="Genomic_DNA"/>
</dbReference>
<keyword evidence="1" id="KW-1133">Transmembrane helix</keyword>
<name>A0AAD5TMD9_9FUNG</name>
<organism evidence="2 3">
    <name type="scientific">Geranomyces variabilis</name>
    <dbReference type="NCBI Taxonomy" id="109894"/>
    <lineage>
        <taxon>Eukaryota</taxon>
        <taxon>Fungi</taxon>
        <taxon>Fungi incertae sedis</taxon>
        <taxon>Chytridiomycota</taxon>
        <taxon>Chytridiomycota incertae sedis</taxon>
        <taxon>Chytridiomycetes</taxon>
        <taxon>Spizellomycetales</taxon>
        <taxon>Powellomycetaceae</taxon>
        <taxon>Geranomyces</taxon>
    </lineage>
</organism>